<dbReference type="GO" id="GO:0022857">
    <property type="term" value="F:transmembrane transporter activity"/>
    <property type="evidence" value="ECO:0007669"/>
    <property type="project" value="TreeGrafter"/>
</dbReference>
<dbReference type="AlphaFoldDB" id="A0A6L5GGV7"/>
<dbReference type="GO" id="GO:0005886">
    <property type="term" value="C:plasma membrane"/>
    <property type="evidence" value="ECO:0007669"/>
    <property type="project" value="UniProtKB-SubCell"/>
</dbReference>
<evidence type="ECO:0000313" key="11">
    <source>
        <dbReference type="EMBL" id="MQM28795.1"/>
    </source>
</evidence>
<keyword evidence="3 8" id="KW-0812">Transmembrane</keyword>
<dbReference type="EMBL" id="WIAO01000057">
    <property type="protein sequence ID" value="MQM28795.1"/>
    <property type="molecule type" value="Genomic_DNA"/>
</dbReference>
<evidence type="ECO:0000256" key="5">
    <source>
        <dbReference type="ARBA" id="ARBA00023136"/>
    </source>
</evidence>
<dbReference type="InterPro" id="IPR025857">
    <property type="entry name" value="MacB_PCD"/>
</dbReference>
<evidence type="ECO:0000256" key="8">
    <source>
        <dbReference type="SAM" id="Phobius"/>
    </source>
</evidence>
<dbReference type="InterPro" id="IPR003838">
    <property type="entry name" value="ABC3_permease_C"/>
</dbReference>
<comment type="caution">
    <text evidence="11">The sequence shown here is derived from an EMBL/GenBank/DDBJ whole genome shotgun (WGS) entry which is preliminary data.</text>
</comment>
<reference evidence="11 12" key="1">
    <citation type="submission" date="2019-10" db="EMBL/GenBank/DDBJ databases">
        <title>Glycomyces albidus sp. nov., a novel actinomycete isolated from rhizosphere soil of wheat (Triticum aestivum L.).</title>
        <authorList>
            <person name="Qian L."/>
        </authorList>
    </citation>
    <scope>NUCLEOTIDE SEQUENCE [LARGE SCALE GENOMIC DNA]</scope>
    <source>
        <strain evidence="11 12">NEAU-7082</strain>
    </source>
</reference>
<keyword evidence="5 8" id="KW-0472">Membrane</keyword>
<feature type="region of interest" description="Disordered" evidence="7">
    <location>
        <begin position="1"/>
        <end position="50"/>
    </location>
</feature>
<feature type="compositionally biased region" description="Low complexity" evidence="7">
    <location>
        <begin position="29"/>
        <end position="40"/>
    </location>
</feature>
<feature type="transmembrane region" description="Helical" evidence="8">
    <location>
        <begin position="430"/>
        <end position="450"/>
    </location>
</feature>
<accession>A0A6L5GGV7</accession>
<evidence type="ECO:0000256" key="3">
    <source>
        <dbReference type="ARBA" id="ARBA00022692"/>
    </source>
</evidence>
<dbReference type="Proteomes" id="UP000477750">
    <property type="component" value="Unassembled WGS sequence"/>
</dbReference>
<feature type="domain" description="MacB-like periplasmic core" evidence="10">
    <location>
        <begin position="94"/>
        <end position="298"/>
    </location>
</feature>
<evidence type="ECO:0000259" key="10">
    <source>
        <dbReference type="Pfam" id="PF12704"/>
    </source>
</evidence>
<evidence type="ECO:0000259" key="9">
    <source>
        <dbReference type="Pfam" id="PF02687"/>
    </source>
</evidence>
<organism evidence="11 12">
    <name type="scientific">Glycomyces albidus</name>
    <dbReference type="NCBI Taxonomy" id="2656774"/>
    <lineage>
        <taxon>Bacteria</taxon>
        <taxon>Bacillati</taxon>
        <taxon>Actinomycetota</taxon>
        <taxon>Actinomycetes</taxon>
        <taxon>Glycomycetales</taxon>
        <taxon>Glycomycetaceae</taxon>
        <taxon>Glycomyces</taxon>
    </lineage>
</organism>
<dbReference type="PANTHER" id="PTHR30572:SF4">
    <property type="entry name" value="ABC TRANSPORTER PERMEASE YTRF"/>
    <property type="match status" value="1"/>
</dbReference>
<keyword evidence="2" id="KW-1003">Cell membrane</keyword>
<feature type="transmembrane region" description="Helical" evidence="8">
    <location>
        <begin position="95"/>
        <end position="114"/>
    </location>
</feature>
<name>A0A6L5GGV7_9ACTN</name>
<dbReference type="InterPro" id="IPR050250">
    <property type="entry name" value="Macrolide_Exporter_MacB"/>
</dbReference>
<keyword evidence="12" id="KW-1185">Reference proteome</keyword>
<feature type="transmembrane region" description="Helical" evidence="8">
    <location>
        <begin position="340"/>
        <end position="366"/>
    </location>
</feature>
<feature type="transmembrane region" description="Helical" evidence="8">
    <location>
        <begin position="395"/>
        <end position="418"/>
    </location>
</feature>
<dbReference type="PANTHER" id="PTHR30572">
    <property type="entry name" value="MEMBRANE COMPONENT OF TRANSPORTER-RELATED"/>
    <property type="match status" value="1"/>
</dbReference>
<evidence type="ECO:0000313" key="12">
    <source>
        <dbReference type="Proteomes" id="UP000477750"/>
    </source>
</evidence>
<evidence type="ECO:0000256" key="2">
    <source>
        <dbReference type="ARBA" id="ARBA00022475"/>
    </source>
</evidence>
<evidence type="ECO:0000256" key="1">
    <source>
        <dbReference type="ARBA" id="ARBA00004651"/>
    </source>
</evidence>
<gene>
    <name evidence="11" type="ORF">GFD30_25000</name>
</gene>
<evidence type="ECO:0000256" key="7">
    <source>
        <dbReference type="SAM" id="MobiDB-lite"/>
    </source>
</evidence>
<dbReference type="RefSeq" id="WP_153027875.1">
    <property type="nucleotide sequence ID" value="NZ_WIAO01000057.1"/>
</dbReference>
<protein>
    <submittedName>
        <fullName evidence="11">FtsX-like permease family protein</fullName>
    </submittedName>
</protein>
<comment type="subcellular location">
    <subcellularLocation>
        <location evidence="1">Cell membrane</location>
        <topology evidence="1">Multi-pass membrane protein</topology>
    </subcellularLocation>
</comment>
<sequence>MARRRRKPETDTELLSYVTAEGTPGGSADGDPGADASGAEPKGRKARRAEKKAAKAALGAEADAVPKAKGRFGVRSMGIAYEAFQSLRGRSMRTWMTAIGIALGIAATVATVGLSSTSAAAIAERFDATEATQVTVSFSDSMRDAGYAPTLESSQRVREINGVQDAGIVCGSSEDLAASRTEAQDYVREVPVFGMEPGAMDAYGFEFTQGAPFDAGHVARGDQVAVIDESAARDLGYNSLEGGPMIYIAGVEYALVGVYQAPEGEAKLTGAVIIPPTPCLEADAGYAAAQVFIRTDLGAADKVADTAPTAVFPEGPDNLSVSKPSDLRSFRKGVENEMQALLLGLAAVSLVIGAVSVSNTALVSVMERRSEIGLRRAVGAARRAVAMQFVWESTLIGLIGGLVGTVLGVNVTAIVSLYRDWQIVFDPALFAAGPVIGAVVGVVAGVYPAWRASRIPPAVTLRT</sequence>
<dbReference type="Pfam" id="PF02687">
    <property type="entry name" value="FtsX"/>
    <property type="match status" value="1"/>
</dbReference>
<evidence type="ECO:0000256" key="6">
    <source>
        <dbReference type="ARBA" id="ARBA00038076"/>
    </source>
</evidence>
<evidence type="ECO:0000256" key="4">
    <source>
        <dbReference type="ARBA" id="ARBA00022989"/>
    </source>
</evidence>
<feature type="domain" description="ABC3 transporter permease C-terminal" evidence="9">
    <location>
        <begin position="345"/>
        <end position="457"/>
    </location>
</feature>
<dbReference type="Pfam" id="PF12704">
    <property type="entry name" value="MacB_PCD"/>
    <property type="match status" value="1"/>
</dbReference>
<keyword evidence="4 8" id="KW-1133">Transmembrane helix</keyword>
<proteinExistence type="inferred from homology"/>
<comment type="similarity">
    <text evidence="6">Belongs to the ABC-4 integral membrane protein family.</text>
</comment>